<evidence type="ECO:0008006" key="5">
    <source>
        <dbReference type="Google" id="ProtNLM"/>
    </source>
</evidence>
<dbReference type="GO" id="GO:0090071">
    <property type="term" value="P:negative regulation of ribosome biogenesis"/>
    <property type="evidence" value="ECO:0007669"/>
    <property type="project" value="TreeGrafter"/>
</dbReference>
<gene>
    <name evidence="3" type="ORF">LARSCL_LOCUS6385</name>
</gene>
<comment type="similarity">
    <text evidence="1">Belongs to the Iojap/RsfS family.</text>
</comment>
<evidence type="ECO:0000313" key="3">
    <source>
        <dbReference type="EMBL" id="CAL1272440.1"/>
    </source>
</evidence>
<evidence type="ECO:0000313" key="4">
    <source>
        <dbReference type="Proteomes" id="UP001497382"/>
    </source>
</evidence>
<organism evidence="3 4">
    <name type="scientific">Larinioides sclopetarius</name>
    <dbReference type="NCBI Taxonomy" id="280406"/>
    <lineage>
        <taxon>Eukaryota</taxon>
        <taxon>Metazoa</taxon>
        <taxon>Ecdysozoa</taxon>
        <taxon>Arthropoda</taxon>
        <taxon>Chelicerata</taxon>
        <taxon>Arachnida</taxon>
        <taxon>Araneae</taxon>
        <taxon>Araneomorphae</taxon>
        <taxon>Entelegynae</taxon>
        <taxon>Araneoidea</taxon>
        <taxon>Araneidae</taxon>
        <taxon>Larinioides</taxon>
    </lineage>
</organism>
<dbReference type="GO" id="GO:0005739">
    <property type="term" value="C:mitochondrion"/>
    <property type="evidence" value="ECO:0007669"/>
    <property type="project" value="TreeGrafter"/>
</dbReference>
<dbReference type="GO" id="GO:0043023">
    <property type="term" value="F:ribosomal large subunit binding"/>
    <property type="evidence" value="ECO:0007669"/>
    <property type="project" value="TreeGrafter"/>
</dbReference>
<dbReference type="InterPro" id="IPR004394">
    <property type="entry name" value="Iojap/RsfS/C7orf30"/>
</dbReference>
<feature type="region of interest" description="Disordered" evidence="2">
    <location>
        <begin position="119"/>
        <end position="148"/>
    </location>
</feature>
<dbReference type="GO" id="GO:0017148">
    <property type="term" value="P:negative regulation of translation"/>
    <property type="evidence" value="ECO:0007669"/>
    <property type="project" value="TreeGrafter"/>
</dbReference>
<dbReference type="EMBL" id="CAXIEN010000060">
    <property type="protein sequence ID" value="CAL1272440.1"/>
    <property type="molecule type" value="Genomic_DNA"/>
</dbReference>
<evidence type="ECO:0000256" key="2">
    <source>
        <dbReference type="SAM" id="MobiDB-lite"/>
    </source>
</evidence>
<proteinExistence type="inferred from homology"/>
<reference evidence="3 4" key="1">
    <citation type="submission" date="2024-04" db="EMBL/GenBank/DDBJ databases">
        <authorList>
            <person name="Rising A."/>
            <person name="Reimegard J."/>
            <person name="Sonavane S."/>
            <person name="Akerstrom W."/>
            <person name="Nylinder S."/>
            <person name="Hedman E."/>
            <person name="Kallberg Y."/>
        </authorList>
    </citation>
    <scope>NUCLEOTIDE SEQUENCE [LARGE SCALE GENOMIC DNA]</scope>
</reference>
<sequence length="352" mass="40206">MSLSILCKRVIPHCFKACGRNDISYKCLSSLVYRYKLNENLFKTVSPSISCRQWRTIFSSKMWKSDAKSYKHSSNEPTQDMENDEEFKNILKDFASDFNLNIESEGAILEEIKKSLNQPEVDGVPSSSEKDTRSSDSSPIASAAGEKYKNFSESDSVVIPSHEDLESGTYTEEEITFHVDQKWDRDNPEVHYKRGMTGVFDIEELVLLLRKENLSNIAVISIPKEVRYADFLVLVTAMSPRHSTAVAEYVIKTRSTHSKYKAELLENESKEKKLDNVNQVIRYECGCNIVLHILLEETRTFYDIESLWLFDQAFDTGGTLKSDPVYDALEEQMAFFNSLQNSNATEAVKKIS</sequence>
<dbReference type="PANTHER" id="PTHR21043">
    <property type="entry name" value="IOJAP SUPERFAMILY ORTHOLOG"/>
    <property type="match status" value="1"/>
</dbReference>
<comment type="caution">
    <text evidence="3">The sequence shown here is derived from an EMBL/GenBank/DDBJ whole genome shotgun (WGS) entry which is preliminary data.</text>
</comment>
<evidence type="ECO:0000256" key="1">
    <source>
        <dbReference type="ARBA" id="ARBA00010574"/>
    </source>
</evidence>
<protein>
    <recommendedName>
        <fullName evidence="5">Mitochondrial assembly of ribosomal large subunit protein 1</fullName>
    </recommendedName>
</protein>
<dbReference type="InterPro" id="IPR043519">
    <property type="entry name" value="NT_sf"/>
</dbReference>
<name>A0AAV1ZL17_9ARAC</name>
<dbReference type="Proteomes" id="UP001497382">
    <property type="component" value="Unassembled WGS sequence"/>
</dbReference>
<dbReference type="Gene3D" id="3.30.460.10">
    <property type="entry name" value="Beta Polymerase, domain 2"/>
    <property type="match status" value="1"/>
</dbReference>
<accession>A0AAV1ZL17</accession>
<dbReference type="SUPFAM" id="SSF81301">
    <property type="entry name" value="Nucleotidyltransferase"/>
    <property type="match status" value="1"/>
</dbReference>
<dbReference type="AlphaFoldDB" id="A0AAV1ZL17"/>
<dbReference type="PANTHER" id="PTHR21043:SF0">
    <property type="entry name" value="MITOCHONDRIAL ASSEMBLY OF RIBOSOMAL LARGE SUBUNIT PROTEIN 1"/>
    <property type="match status" value="1"/>
</dbReference>
<keyword evidence="4" id="KW-1185">Reference proteome</keyword>
<dbReference type="Pfam" id="PF02410">
    <property type="entry name" value="RsfS"/>
    <property type="match status" value="1"/>
</dbReference>